<sequence length="429" mass="49167">MGNKRKQFGSSKNTTSLALTRQIKRQKKIHFEEQSRKSKDASNYDDTSRDIFSSLESLDESKSTGIQSTVAEKEDISEFEITTEPNISTCQSFQIEGRRIVDFNYFYDQMKTLSDHNPGLGCTISNIQIIREKLIGLQSTRCHAAVVAFNTGKAQYNLYKANFEKSPSKSIKLLELRRSKCNQNRSHRSGSKKKLVFPNDRNDYGERCQKPDLTPEQYETARNLFLQNLKSLVENRYEVERDTVLQAESALWLELRRGLLTASTFSKVCKRRCNINSAPLVKSLVYSYSLNGVPSIEYGKTNETIAIKQLEQQEGIVVQKCGLFIDQNYFFLGASPDCLFDEGIVEIKCPYSARNMDAEQAILQKKINFWKIDGSINTNHDWYFQIQGQLHISQKNLKCYCKTVINLRDIANENKVPNVFLGVFSYEVS</sequence>
<dbReference type="InterPro" id="IPR019080">
    <property type="entry name" value="YqaJ_viral_recombinase"/>
</dbReference>
<dbReference type="EMBL" id="CAJQZP010001607">
    <property type="protein sequence ID" value="CAG5056443.1"/>
    <property type="molecule type" value="Genomic_DNA"/>
</dbReference>
<comment type="caution">
    <text evidence="3">The sequence shown here is derived from an EMBL/GenBank/DDBJ whole genome shotgun (WGS) entry which is preliminary data.</text>
</comment>
<name>A0A8S3Y877_PARAO</name>
<protein>
    <submittedName>
        <fullName evidence="3">(apollo) hypothetical protein</fullName>
    </submittedName>
</protein>
<dbReference type="InterPro" id="IPR051703">
    <property type="entry name" value="NF-kappa-B_Signaling_Reg"/>
</dbReference>
<evidence type="ECO:0000256" key="1">
    <source>
        <dbReference type="SAM" id="MobiDB-lite"/>
    </source>
</evidence>
<dbReference type="Proteomes" id="UP000691718">
    <property type="component" value="Unassembled WGS sequence"/>
</dbReference>
<feature type="compositionally biased region" description="Basic and acidic residues" evidence="1">
    <location>
        <begin position="29"/>
        <end position="46"/>
    </location>
</feature>
<dbReference type="PANTHER" id="PTHR46609">
    <property type="entry name" value="EXONUCLEASE, PHAGE-TYPE/RECB, C-TERMINAL DOMAIN-CONTAINING PROTEIN"/>
    <property type="match status" value="1"/>
</dbReference>
<keyword evidence="4" id="KW-1185">Reference proteome</keyword>
<feature type="region of interest" description="Disordered" evidence="1">
    <location>
        <begin position="26"/>
        <end position="46"/>
    </location>
</feature>
<organism evidence="3 4">
    <name type="scientific">Parnassius apollo</name>
    <name type="common">Apollo butterfly</name>
    <name type="synonym">Papilio apollo</name>
    <dbReference type="NCBI Taxonomy" id="110799"/>
    <lineage>
        <taxon>Eukaryota</taxon>
        <taxon>Metazoa</taxon>
        <taxon>Ecdysozoa</taxon>
        <taxon>Arthropoda</taxon>
        <taxon>Hexapoda</taxon>
        <taxon>Insecta</taxon>
        <taxon>Pterygota</taxon>
        <taxon>Neoptera</taxon>
        <taxon>Endopterygota</taxon>
        <taxon>Lepidoptera</taxon>
        <taxon>Glossata</taxon>
        <taxon>Ditrysia</taxon>
        <taxon>Papilionoidea</taxon>
        <taxon>Papilionidae</taxon>
        <taxon>Parnassiinae</taxon>
        <taxon>Parnassini</taxon>
        <taxon>Parnassius</taxon>
        <taxon>Parnassius</taxon>
    </lineage>
</organism>
<feature type="compositionally biased region" description="Basic residues" evidence="1">
    <location>
        <begin position="185"/>
        <end position="195"/>
    </location>
</feature>
<reference evidence="3" key="1">
    <citation type="submission" date="2021-04" db="EMBL/GenBank/DDBJ databases">
        <authorList>
            <person name="Tunstrom K."/>
        </authorList>
    </citation>
    <scope>NUCLEOTIDE SEQUENCE</scope>
</reference>
<evidence type="ECO:0000313" key="4">
    <source>
        <dbReference type="Proteomes" id="UP000691718"/>
    </source>
</evidence>
<feature type="domain" description="YqaJ viral recombinase" evidence="2">
    <location>
        <begin position="252"/>
        <end position="395"/>
    </location>
</feature>
<dbReference type="AlphaFoldDB" id="A0A8S3Y877"/>
<dbReference type="PANTHER" id="PTHR46609:SF8">
    <property type="entry name" value="YQAJ VIRAL RECOMBINASE DOMAIN-CONTAINING PROTEIN"/>
    <property type="match status" value="1"/>
</dbReference>
<dbReference type="CDD" id="cd22343">
    <property type="entry name" value="PDDEXK_lambda_exonuclease-like"/>
    <property type="match status" value="1"/>
</dbReference>
<dbReference type="Pfam" id="PF09588">
    <property type="entry name" value="YqaJ"/>
    <property type="match status" value="1"/>
</dbReference>
<proteinExistence type="predicted"/>
<dbReference type="OrthoDB" id="6155932at2759"/>
<feature type="region of interest" description="Disordered" evidence="1">
    <location>
        <begin position="182"/>
        <end position="201"/>
    </location>
</feature>
<evidence type="ECO:0000313" key="3">
    <source>
        <dbReference type="EMBL" id="CAG5056443.1"/>
    </source>
</evidence>
<gene>
    <name evidence="3" type="ORF">PAPOLLO_LOCUS26719</name>
</gene>
<evidence type="ECO:0000259" key="2">
    <source>
        <dbReference type="Pfam" id="PF09588"/>
    </source>
</evidence>
<accession>A0A8S3Y877</accession>